<evidence type="ECO:0000256" key="1">
    <source>
        <dbReference type="SAM" id="MobiDB-lite"/>
    </source>
</evidence>
<name>A0A2V1D598_9PLEO</name>
<proteinExistence type="predicted"/>
<organism evidence="2 3">
    <name type="scientific">Periconia macrospinosa</name>
    <dbReference type="NCBI Taxonomy" id="97972"/>
    <lineage>
        <taxon>Eukaryota</taxon>
        <taxon>Fungi</taxon>
        <taxon>Dikarya</taxon>
        <taxon>Ascomycota</taxon>
        <taxon>Pezizomycotina</taxon>
        <taxon>Dothideomycetes</taxon>
        <taxon>Pleosporomycetidae</taxon>
        <taxon>Pleosporales</taxon>
        <taxon>Massarineae</taxon>
        <taxon>Periconiaceae</taxon>
        <taxon>Periconia</taxon>
    </lineage>
</organism>
<keyword evidence="3" id="KW-1185">Reference proteome</keyword>
<reference evidence="2 3" key="1">
    <citation type="journal article" date="2018" name="Sci. Rep.">
        <title>Comparative genomics provides insights into the lifestyle and reveals functional heterogeneity of dark septate endophytic fungi.</title>
        <authorList>
            <person name="Knapp D.G."/>
            <person name="Nemeth J.B."/>
            <person name="Barry K."/>
            <person name="Hainaut M."/>
            <person name="Henrissat B."/>
            <person name="Johnson J."/>
            <person name="Kuo A."/>
            <person name="Lim J.H.P."/>
            <person name="Lipzen A."/>
            <person name="Nolan M."/>
            <person name="Ohm R.A."/>
            <person name="Tamas L."/>
            <person name="Grigoriev I.V."/>
            <person name="Spatafora J.W."/>
            <person name="Nagy L.G."/>
            <person name="Kovacs G.M."/>
        </authorList>
    </citation>
    <scope>NUCLEOTIDE SEQUENCE [LARGE SCALE GENOMIC DNA]</scope>
    <source>
        <strain evidence="2 3">DSE2036</strain>
    </source>
</reference>
<gene>
    <name evidence="2" type="ORF">DM02DRAFT_277516</name>
</gene>
<evidence type="ECO:0000313" key="3">
    <source>
        <dbReference type="Proteomes" id="UP000244855"/>
    </source>
</evidence>
<protein>
    <submittedName>
        <fullName evidence="2">CAP20-like protein</fullName>
    </submittedName>
</protein>
<accession>A0A2V1D598</accession>
<sequence length="187" mass="21045">MPHAEHVNGESHDTPITNGEKPHSKVLSHLSTYPVLNDTYSAYKSHPYGQKSLSLAHQTYVRFIAPLHPYLQTPYSYVSPYLTRADELGDTGLSKVDSRFPIVKEDTSKLKETVIGYVHAPLQLVGQGKEYLLSTWYDEYNKTQGQPGLVKHAKALVSTELKLGIDGYKLAKSYLWKGKKEVNKKVN</sequence>
<dbReference type="STRING" id="97972.A0A2V1D598"/>
<dbReference type="OrthoDB" id="376826at2759"/>
<evidence type="ECO:0000313" key="2">
    <source>
        <dbReference type="EMBL" id="PVH92404.1"/>
    </source>
</evidence>
<feature type="region of interest" description="Disordered" evidence="1">
    <location>
        <begin position="1"/>
        <end position="24"/>
    </location>
</feature>
<dbReference type="EMBL" id="KZ805686">
    <property type="protein sequence ID" value="PVH92404.1"/>
    <property type="molecule type" value="Genomic_DNA"/>
</dbReference>
<dbReference type="AlphaFoldDB" id="A0A2V1D598"/>
<feature type="compositionally biased region" description="Basic and acidic residues" evidence="1">
    <location>
        <begin position="1"/>
        <end position="13"/>
    </location>
</feature>
<dbReference type="Proteomes" id="UP000244855">
    <property type="component" value="Unassembled WGS sequence"/>
</dbReference>